<reference evidence="1" key="2">
    <citation type="journal article" date="2022" name="New Phytol.">
        <title>Evolutionary transition to the ectomycorrhizal habit in the genomes of a hyperdiverse lineage of mushroom-forming fungi.</title>
        <authorList>
            <person name="Looney B."/>
            <person name="Miyauchi S."/>
            <person name="Morin E."/>
            <person name="Drula E."/>
            <person name="Courty P.E."/>
            <person name="Kohler A."/>
            <person name="Kuo A."/>
            <person name="LaButti K."/>
            <person name="Pangilinan J."/>
            <person name="Lipzen A."/>
            <person name="Riley R."/>
            <person name="Andreopoulos W."/>
            <person name="He G."/>
            <person name="Johnson J."/>
            <person name="Nolan M."/>
            <person name="Tritt A."/>
            <person name="Barry K.W."/>
            <person name="Grigoriev I.V."/>
            <person name="Nagy L.G."/>
            <person name="Hibbett D."/>
            <person name="Henrissat B."/>
            <person name="Matheny P.B."/>
            <person name="Labbe J."/>
            <person name="Martin F.M."/>
        </authorList>
    </citation>
    <scope>NUCLEOTIDE SEQUENCE</scope>
    <source>
        <strain evidence="1">EC-137</strain>
    </source>
</reference>
<name>A0ACB8Q6S7_9AGAM</name>
<organism evidence="1 2">
    <name type="scientific">Vararia minispora EC-137</name>
    <dbReference type="NCBI Taxonomy" id="1314806"/>
    <lineage>
        <taxon>Eukaryota</taxon>
        <taxon>Fungi</taxon>
        <taxon>Dikarya</taxon>
        <taxon>Basidiomycota</taxon>
        <taxon>Agaricomycotina</taxon>
        <taxon>Agaricomycetes</taxon>
        <taxon>Russulales</taxon>
        <taxon>Lachnocladiaceae</taxon>
        <taxon>Vararia</taxon>
    </lineage>
</organism>
<proteinExistence type="predicted"/>
<reference evidence="1" key="1">
    <citation type="submission" date="2021-02" db="EMBL/GenBank/DDBJ databases">
        <authorList>
            <consortium name="DOE Joint Genome Institute"/>
            <person name="Ahrendt S."/>
            <person name="Looney B.P."/>
            <person name="Miyauchi S."/>
            <person name="Morin E."/>
            <person name="Drula E."/>
            <person name="Courty P.E."/>
            <person name="Chicoki N."/>
            <person name="Fauchery L."/>
            <person name="Kohler A."/>
            <person name="Kuo A."/>
            <person name="Labutti K."/>
            <person name="Pangilinan J."/>
            <person name="Lipzen A."/>
            <person name="Riley R."/>
            <person name="Andreopoulos W."/>
            <person name="He G."/>
            <person name="Johnson J."/>
            <person name="Barry K.W."/>
            <person name="Grigoriev I.V."/>
            <person name="Nagy L."/>
            <person name="Hibbett D."/>
            <person name="Henrissat B."/>
            <person name="Matheny P.B."/>
            <person name="Labbe J."/>
            <person name="Martin F."/>
        </authorList>
    </citation>
    <scope>NUCLEOTIDE SEQUENCE</scope>
    <source>
        <strain evidence="1">EC-137</strain>
    </source>
</reference>
<gene>
    <name evidence="1" type="ORF">K488DRAFT_90918</name>
</gene>
<dbReference type="EMBL" id="MU273916">
    <property type="protein sequence ID" value="KAI0027377.1"/>
    <property type="molecule type" value="Genomic_DNA"/>
</dbReference>
<sequence length="692" mass="74407">MSSFRAEDSSESIGRSVPLAAIVPIAGQPLSSGIGDMQSYTLPTYPAPFRSSWPDIPAFCPGLGPDLPLPSALWLALTSVPNFTICHKCFRSEIASSPLSSHFKPTPAPAQDAPPHSCLFSTPGSQRWWQQALRARAIEPFQSFARQRAVLPHCVGQSGSSPDASPCWYAPVPSALPTVDDFLVCAACHADEIAGTPAAVHFIEYSPQHAPASDSVWICDASQRHVRALLRELAWGECAWADFATGAQTRLHGCPPCPGPGVPVDSTRRTWYRPTNPPIAHGEDFPVVCEACFLDCAASAPALGVVGLSRKMFARVADDDALRFAGAWTCDAAVPSVRFAMTQAFVQPKRERGQTRPAPHAMHPSLGWDIERPRSPLNPPCIWPDALQPVLLPGGSCALEDNHALPAGAQAFHYQTSCPTKDGDDELDIDACAACFNGIVKPLGFEGRFLPLTVLAAGARTCDFGAHPNFARALAAACAMRDPAIFERTVREYVPPCPRENLAGVCGLRWFGVGPEFVCCPACYAEVVKGSHLDAQIGLRGVREARPLACMLYSPRTRALFKEARSIVALANALAPRNDVHARTISRLREILRRRRERERARADALARAAVLRTQAVAKGTEGLEQARAGMLRADGEGGGFGAGEAGAELVAAAGALEAEARAIGEAAQELETKEEEKKEEEELRRAWTEVE</sequence>
<keyword evidence="2" id="KW-1185">Reference proteome</keyword>
<comment type="caution">
    <text evidence="1">The sequence shown here is derived from an EMBL/GenBank/DDBJ whole genome shotgun (WGS) entry which is preliminary data.</text>
</comment>
<protein>
    <submittedName>
        <fullName evidence="1">Uncharacterized protein</fullName>
    </submittedName>
</protein>
<accession>A0ACB8Q6S7</accession>
<evidence type="ECO:0000313" key="2">
    <source>
        <dbReference type="Proteomes" id="UP000814128"/>
    </source>
</evidence>
<dbReference type="Proteomes" id="UP000814128">
    <property type="component" value="Unassembled WGS sequence"/>
</dbReference>
<evidence type="ECO:0000313" key="1">
    <source>
        <dbReference type="EMBL" id="KAI0027377.1"/>
    </source>
</evidence>